<sequence length="441" mass="50337">MTDSPEIVYDRRLSKSHRSSTKHDRRSKHRDDDSSDYRPFEVPERLQQAFDSLPISNQAKLVEFEKDDLPLFENLAKICGSSKGHGLSAQELQDRFFEDIREGDKLLVRVRSANAIMLDVEMLCMVSRFRRLLQDAGLGRFKIMHDRTDYVYHTNDIIEVIVDQVLKGQTENSQKIKLKVLLGTAPIQPNQAPLYYRTATKPESDEKPAKFEEIMSVQSMLSNPSANYALGFPRRIDQTVLPKFRGKTVRPVGETIESLKELQLSDVAKEQITKAGNFIKDGRNFEAIQACNMALKNQPDHLDALLGRAIAAHNMDNIESAIIDLEKILSIKPEHERATKILAKVLVAKAEEAEDKNDKKSASQLFSAALKHDPSLPEASEGLERCSKGTEKKRKIHEIDLTKDESKPIKRMARSTEEMEENRRKLAEIEKFKQRLMKTRK</sequence>
<feature type="compositionally biased region" description="Basic and acidic residues" evidence="1">
    <location>
        <begin position="29"/>
        <end position="39"/>
    </location>
</feature>
<accession>A0A811JX52</accession>
<dbReference type="Proteomes" id="UP000614601">
    <property type="component" value="Unassembled WGS sequence"/>
</dbReference>
<evidence type="ECO:0000313" key="2">
    <source>
        <dbReference type="EMBL" id="CAD5207685.1"/>
    </source>
</evidence>
<dbReference type="Proteomes" id="UP000783686">
    <property type="component" value="Unassembled WGS sequence"/>
</dbReference>
<keyword evidence="3" id="KW-1185">Reference proteome</keyword>
<feature type="compositionally biased region" description="Basic and acidic residues" evidence="1">
    <location>
        <begin position="397"/>
        <end position="422"/>
    </location>
</feature>
<protein>
    <recommendedName>
        <fullName evidence="4">TPR_REGION domain-containing protein</fullName>
    </recommendedName>
</protein>
<organism evidence="2 3">
    <name type="scientific">Bursaphelenchus okinawaensis</name>
    <dbReference type="NCBI Taxonomy" id="465554"/>
    <lineage>
        <taxon>Eukaryota</taxon>
        <taxon>Metazoa</taxon>
        <taxon>Ecdysozoa</taxon>
        <taxon>Nematoda</taxon>
        <taxon>Chromadorea</taxon>
        <taxon>Rhabditida</taxon>
        <taxon>Tylenchina</taxon>
        <taxon>Tylenchomorpha</taxon>
        <taxon>Aphelenchoidea</taxon>
        <taxon>Aphelenchoididae</taxon>
        <taxon>Bursaphelenchus</taxon>
    </lineage>
</organism>
<feature type="region of interest" description="Disordered" evidence="1">
    <location>
        <begin position="1"/>
        <end position="39"/>
    </location>
</feature>
<dbReference type="EMBL" id="CAJFCW020000001">
    <property type="protein sequence ID" value="CAG9086430.1"/>
    <property type="molecule type" value="Genomic_DNA"/>
</dbReference>
<feature type="region of interest" description="Disordered" evidence="1">
    <location>
        <begin position="374"/>
        <end position="422"/>
    </location>
</feature>
<evidence type="ECO:0000313" key="3">
    <source>
        <dbReference type="Proteomes" id="UP000614601"/>
    </source>
</evidence>
<dbReference type="InterPro" id="IPR039190">
    <property type="entry name" value="TTC14"/>
</dbReference>
<proteinExistence type="predicted"/>
<dbReference type="Gene3D" id="1.25.40.10">
    <property type="entry name" value="Tetratricopeptide repeat domain"/>
    <property type="match status" value="1"/>
</dbReference>
<dbReference type="InterPro" id="IPR019734">
    <property type="entry name" value="TPR_rpt"/>
</dbReference>
<evidence type="ECO:0000256" key="1">
    <source>
        <dbReference type="SAM" id="MobiDB-lite"/>
    </source>
</evidence>
<dbReference type="OrthoDB" id="1914839at2759"/>
<feature type="compositionally biased region" description="Basic residues" evidence="1">
    <location>
        <begin position="14"/>
        <end position="28"/>
    </location>
</feature>
<comment type="caution">
    <text evidence="2">The sequence shown here is derived from an EMBL/GenBank/DDBJ whole genome shotgun (WGS) entry which is preliminary data.</text>
</comment>
<dbReference type="InterPro" id="IPR011990">
    <property type="entry name" value="TPR-like_helical_dom_sf"/>
</dbReference>
<dbReference type="SUPFAM" id="SSF48452">
    <property type="entry name" value="TPR-like"/>
    <property type="match status" value="1"/>
</dbReference>
<reference evidence="2" key="1">
    <citation type="submission" date="2020-09" db="EMBL/GenBank/DDBJ databases">
        <authorList>
            <person name="Kikuchi T."/>
        </authorList>
    </citation>
    <scope>NUCLEOTIDE SEQUENCE</scope>
    <source>
        <strain evidence="2">SH1</strain>
    </source>
</reference>
<evidence type="ECO:0008006" key="4">
    <source>
        <dbReference type="Google" id="ProtNLM"/>
    </source>
</evidence>
<gene>
    <name evidence="2" type="ORF">BOKJ2_LOCUS2321</name>
</gene>
<dbReference type="PANTHER" id="PTHR23184:SF9">
    <property type="entry name" value="TETRATRICOPEPTIDE REPEAT PROTEIN 14"/>
    <property type="match status" value="1"/>
</dbReference>
<dbReference type="SMART" id="SM00028">
    <property type="entry name" value="TPR"/>
    <property type="match status" value="3"/>
</dbReference>
<dbReference type="EMBL" id="CAJFDH010000001">
    <property type="protein sequence ID" value="CAD5207685.1"/>
    <property type="molecule type" value="Genomic_DNA"/>
</dbReference>
<dbReference type="PANTHER" id="PTHR23184">
    <property type="entry name" value="TETRATRICOPEPTIDE REPEAT PROTEIN 14"/>
    <property type="match status" value="1"/>
</dbReference>
<name>A0A811JX52_9BILA</name>
<dbReference type="AlphaFoldDB" id="A0A811JX52"/>